<sequence length="288" mass="32835">MVLCHAEYKHWSAPELYDMLLRDPMVLKRAWEERYPPAALLIEIDATTGELSKTTASFLLTWRANVLRTLRPLAEAWADLPPQKQFSFARWLHGKPGQPKIVVLQRDGRHPDISAGWISMAIDAIAGHVGDPALPVSQSRIRSFVLDEAPTLGQLERWPEILDTGRNKGLSTIAVSQDLEQWQTTYQRASKSILQRFRLKIICEQTPGPDAKEIAEEWIGKRKTQDWKLAKTTNGRAEPPPVEDGPIVPHEHLSDRLGVADEKVYALLVGLKRIYMLEWPMTVWTKRR</sequence>
<evidence type="ECO:0000313" key="7">
    <source>
        <dbReference type="EMBL" id="RDE07804.1"/>
    </source>
</evidence>
<evidence type="ECO:0000313" key="8">
    <source>
        <dbReference type="Proteomes" id="UP000253759"/>
    </source>
</evidence>
<evidence type="ECO:0000259" key="6">
    <source>
        <dbReference type="Pfam" id="PF10412"/>
    </source>
</evidence>
<comment type="subcellular location">
    <subcellularLocation>
        <location evidence="1">Cell membrane</location>
        <topology evidence="1">Multi-pass membrane protein</topology>
    </subcellularLocation>
</comment>
<keyword evidence="2" id="KW-1003">Cell membrane</keyword>
<dbReference type="Gene3D" id="3.40.50.300">
    <property type="entry name" value="P-loop containing nucleotide triphosphate hydrolases"/>
    <property type="match status" value="1"/>
</dbReference>
<reference evidence="8" key="1">
    <citation type="submission" date="2018-07" db="EMBL/GenBank/DDBJ databases">
        <authorList>
            <person name="Liu B.-T."/>
            <person name="Du Z."/>
        </authorList>
    </citation>
    <scope>NUCLEOTIDE SEQUENCE [LARGE SCALE GENOMIC DNA]</scope>
    <source>
        <strain evidence="8">XYN52</strain>
    </source>
</reference>
<dbReference type="PANTHER" id="PTHR37937:SF1">
    <property type="entry name" value="CONJUGATIVE TRANSFER: DNA TRANSPORT"/>
    <property type="match status" value="1"/>
</dbReference>
<dbReference type="CDD" id="cd01127">
    <property type="entry name" value="TrwB_TraG_TraD_VirD4"/>
    <property type="match status" value="1"/>
</dbReference>
<evidence type="ECO:0000256" key="2">
    <source>
        <dbReference type="ARBA" id="ARBA00022475"/>
    </source>
</evidence>
<evidence type="ECO:0000256" key="4">
    <source>
        <dbReference type="ARBA" id="ARBA00022989"/>
    </source>
</evidence>
<dbReference type="Proteomes" id="UP000253759">
    <property type="component" value="Unassembled WGS sequence"/>
</dbReference>
<dbReference type="InterPro" id="IPR027417">
    <property type="entry name" value="P-loop_NTPase"/>
</dbReference>
<evidence type="ECO:0000256" key="5">
    <source>
        <dbReference type="ARBA" id="ARBA00023136"/>
    </source>
</evidence>
<name>A0A369VZG6_9HYPH</name>
<dbReference type="PANTHER" id="PTHR37937">
    <property type="entry name" value="CONJUGATIVE TRANSFER: DNA TRANSPORT"/>
    <property type="match status" value="1"/>
</dbReference>
<proteinExistence type="predicted"/>
<dbReference type="InterPro" id="IPR051539">
    <property type="entry name" value="T4SS-coupling_protein"/>
</dbReference>
<dbReference type="GO" id="GO:0005886">
    <property type="term" value="C:plasma membrane"/>
    <property type="evidence" value="ECO:0007669"/>
    <property type="project" value="UniProtKB-SubCell"/>
</dbReference>
<dbReference type="InterPro" id="IPR019476">
    <property type="entry name" value="T4SS_TraD_DNA-bd"/>
</dbReference>
<keyword evidence="4" id="KW-1133">Transmembrane helix</keyword>
<dbReference type="AlphaFoldDB" id="A0A369VZG6"/>
<protein>
    <recommendedName>
        <fullName evidence="6">Type IV secretion system coupling protein TraD DNA-binding domain-containing protein</fullName>
    </recommendedName>
</protein>
<organism evidence="7 8">
    <name type="scientific">Pelagibacterium lacus</name>
    <dbReference type="NCBI Taxonomy" id="2282655"/>
    <lineage>
        <taxon>Bacteria</taxon>
        <taxon>Pseudomonadati</taxon>
        <taxon>Pseudomonadota</taxon>
        <taxon>Alphaproteobacteria</taxon>
        <taxon>Hyphomicrobiales</taxon>
        <taxon>Devosiaceae</taxon>
        <taxon>Pelagibacterium</taxon>
    </lineage>
</organism>
<evidence type="ECO:0000256" key="1">
    <source>
        <dbReference type="ARBA" id="ARBA00004651"/>
    </source>
</evidence>
<dbReference type="SUPFAM" id="SSF52540">
    <property type="entry name" value="P-loop containing nucleoside triphosphate hydrolases"/>
    <property type="match status" value="1"/>
</dbReference>
<feature type="domain" description="Type IV secretion system coupling protein TraD DNA-binding" evidence="6">
    <location>
        <begin position="64"/>
        <end position="228"/>
    </location>
</feature>
<dbReference type="EMBL" id="QQNH01000034">
    <property type="protein sequence ID" value="RDE07804.1"/>
    <property type="molecule type" value="Genomic_DNA"/>
</dbReference>
<accession>A0A369VZG6</accession>
<keyword evidence="8" id="KW-1185">Reference proteome</keyword>
<evidence type="ECO:0000256" key="3">
    <source>
        <dbReference type="ARBA" id="ARBA00022692"/>
    </source>
</evidence>
<gene>
    <name evidence="7" type="ORF">DVH29_14845</name>
</gene>
<keyword evidence="3" id="KW-0812">Transmembrane</keyword>
<comment type="caution">
    <text evidence="7">The sequence shown here is derived from an EMBL/GenBank/DDBJ whole genome shotgun (WGS) entry which is preliminary data.</text>
</comment>
<dbReference type="Pfam" id="PF10412">
    <property type="entry name" value="TrwB_AAD_bind"/>
    <property type="match status" value="1"/>
</dbReference>
<keyword evidence="5" id="KW-0472">Membrane</keyword>